<dbReference type="SUPFAM" id="SSF49410">
    <property type="entry name" value="Alpha-macroglobulin receptor domain"/>
    <property type="match status" value="1"/>
</dbReference>
<dbReference type="InterPro" id="IPR008930">
    <property type="entry name" value="Terpenoid_cyclase/PrenylTrfase"/>
</dbReference>
<comment type="similarity">
    <text evidence="1">Belongs to the protease inhibitor I39 (alpha-2-macroglobulin) family.</text>
</comment>
<dbReference type="PANTHER" id="PTHR11412">
    <property type="entry name" value="MACROGLOBULIN / COMPLEMENT"/>
    <property type="match status" value="1"/>
</dbReference>
<keyword evidence="3 12" id="KW-0732">Signal</keyword>
<evidence type="ECO:0000256" key="8">
    <source>
        <dbReference type="ARBA" id="ARBA00023180"/>
    </source>
</evidence>
<dbReference type="InterPro" id="IPR036595">
    <property type="entry name" value="A-macroglobulin_rcpt-bd_sf"/>
</dbReference>
<keyword evidence="8" id="KW-0325">Glycoprotein</keyword>
<dbReference type="VEuPathDB" id="VectorBase:SCAU012112"/>
<evidence type="ECO:0000256" key="10">
    <source>
        <dbReference type="ARBA" id="ARBA00063781"/>
    </source>
</evidence>
<dbReference type="SMART" id="SM01419">
    <property type="entry name" value="Thiol-ester_cl"/>
    <property type="match status" value="1"/>
</dbReference>
<dbReference type="OrthoDB" id="9998011at2759"/>
<dbReference type="InterPro" id="IPR013783">
    <property type="entry name" value="Ig-like_fold"/>
</dbReference>
<keyword evidence="5" id="KW-0722">Serine protease inhibitor</keyword>
<dbReference type="InterPro" id="IPR009048">
    <property type="entry name" value="A-macroglobulin_rcpt-bd"/>
</dbReference>
<accession>A0A1I8PY08</accession>
<comment type="subunit">
    <text evidence="10">Heterodimer of a TEP1-N chain and an TEP1-C chain non-covalently linked. Forms a complex composed of TEP1-N and TEP1-C heterodimer, LRIM1 and APL1C; the interaction stabilizes TEP1-N and TEP1-C heterodimer, prevents its binding to tissues while circulating in the hemolymph and protects the thioester bond from hydrolysis. Mature TEP1 and to a lesser extent full-length TEP1 interact with SPCLIP1; the interaction is induced by microbial infection.</text>
</comment>
<dbReference type="Pfam" id="PF17791">
    <property type="entry name" value="MG3"/>
    <property type="match status" value="1"/>
</dbReference>
<dbReference type="InterPro" id="IPR011625">
    <property type="entry name" value="A2M_N_BRD"/>
</dbReference>
<dbReference type="Proteomes" id="UP000095300">
    <property type="component" value="Unassembled WGS sequence"/>
</dbReference>
<evidence type="ECO:0000256" key="12">
    <source>
        <dbReference type="SAM" id="SignalP"/>
    </source>
</evidence>
<dbReference type="Gene3D" id="2.60.40.690">
    <property type="entry name" value="Alpha-macroglobulin, receptor-binding domain"/>
    <property type="match status" value="1"/>
</dbReference>
<keyword evidence="7" id="KW-1015">Disulfide bond</keyword>
<evidence type="ECO:0000256" key="7">
    <source>
        <dbReference type="ARBA" id="ARBA00023157"/>
    </source>
</evidence>
<evidence type="ECO:0000259" key="14">
    <source>
        <dbReference type="SMART" id="SM01360"/>
    </source>
</evidence>
<dbReference type="SMART" id="SM01361">
    <property type="entry name" value="A2M_recep"/>
    <property type="match status" value="1"/>
</dbReference>
<dbReference type="GO" id="GO:0002376">
    <property type="term" value="P:immune system process"/>
    <property type="evidence" value="ECO:0007669"/>
    <property type="project" value="UniProtKB-KW"/>
</dbReference>
<dbReference type="Pfam" id="PF07677">
    <property type="entry name" value="A2M_recep"/>
    <property type="match status" value="1"/>
</dbReference>
<evidence type="ECO:0000259" key="15">
    <source>
        <dbReference type="SMART" id="SM01361"/>
    </source>
</evidence>
<evidence type="ECO:0000313" key="17">
    <source>
        <dbReference type="Proteomes" id="UP000095300"/>
    </source>
</evidence>
<evidence type="ECO:0000256" key="6">
    <source>
        <dbReference type="ARBA" id="ARBA00022966"/>
    </source>
</evidence>
<keyword evidence="2" id="KW-0646">Protease inhibitor</keyword>
<name>A0A1I8PY08_STOCA</name>
<keyword evidence="6" id="KW-0882">Thioester bond</keyword>
<gene>
    <name evidence="16" type="primary">106087770</name>
</gene>
<dbReference type="Gene3D" id="6.20.50.160">
    <property type="match status" value="1"/>
</dbReference>
<dbReference type="InterPro" id="IPR014756">
    <property type="entry name" value="Ig_E-set"/>
</dbReference>
<evidence type="ECO:0000256" key="4">
    <source>
        <dbReference type="ARBA" id="ARBA00022859"/>
    </source>
</evidence>
<dbReference type="Gene3D" id="2.20.130.20">
    <property type="match status" value="1"/>
</dbReference>
<dbReference type="InterPro" id="IPR011626">
    <property type="entry name" value="Alpha-macroglobulin_TED"/>
</dbReference>
<feature type="domain" description="Alpha-macroglobulin receptor-binding" evidence="15">
    <location>
        <begin position="1313"/>
        <end position="1403"/>
    </location>
</feature>
<dbReference type="Pfam" id="PF07703">
    <property type="entry name" value="A2M_BRD"/>
    <property type="match status" value="1"/>
</dbReference>
<dbReference type="SMART" id="SM01359">
    <property type="entry name" value="A2M_N_2"/>
    <property type="match status" value="1"/>
</dbReference>
<sequence length="1405" mass="159681">MYHSSAALFVVLFIFVYSAGGQSYYSIVAPGSIRSNRNYSVCVSLHDAPRPATIRLTLYSQASSLRLSQDVTLEPYESKLVDFMPPRIFQKFDYTLAAEGIKGITLNENAELYAIPDGGPRIYIESDKGIYKPEDVVQFRVIVLDEHMQITNIVEPIRVQILDAQRNRVKQYKDIELERGVFAAKFQLSKQPILGIWYISVHISGKYDMDREYIFKVEKYVLPKFSVHIENDRNVATTSDRLQITVYGKYTYGKYVQGRVDVSLQEYPGSYLSSKNQTVEIIDGEVKKDIFFDMQELQDTSKYYIYATLTEKHTNVSATGESEVYLKYNTFDLFIPESGIVFCDKKPCRFELHVKTWKGIPVRDRSTPATMHIDEKEYSSLLNENGVAFFEFDYEPTSNFRFSYNGTSIFFDNVFVEKSSDYFDNTSCIIKMRSKSSSDLSQPIVIEVSANHTIPYLIYTITGHGNIVRKEFIPLMANQKSHEFEIKASMAMVPNSHLFVYYIARDQLHYCEFTIRLPHSFVNKLAIAAPTNVKPGQNITLNIKGQPNSRVSIIAVDKSVLLLSSDNVLQKQEIMNDLLYERTYRKQLLNGKQFINTPGNSAGLLTFTNAKFEIHVSLLPLVPSREDSPKPLRSIFPETWIFKDINIIDANTALTLQVPDTITTWIVGAFSVNDETGFGMMENTLDIESFQPFFISVNLPYSVKRGEIVTIPATIFNYLQQSHPTEITMENNSEDFQLMDDENKPLVKKHDIRNITVPANNGKSVAFRLSPKKVGNIEIRIEAKNSITADAVLHRLRVEPEGIAHNSHQEELLTLTDGETKNITFQTNLPADIVSDSEYLELSVSGDVMGATLENLDNLVQKPTGCGEQNMVNLVPNILILDYLKSVNKFKTQVELVEKAKTFIDTGYQQELTYRHSNGAFSVFGPDATTESNWLTAYVTRFFMKAMQYSAIEPKIVEEGLIYLSTQQLDDGSFPHRGHLFKPAHQNQYGFTAFVMLTFLEEKKYSRKFKDVIQKAMLFLNNNLNEVHDIYSLAIMANVFRKAGNDSQAQDILAKLNPMAKEKNGLKWWTSNNKHEESANDVEITAYILLALPETPNDDILPIFNWLIKQRNSQGGYDSTHDTVIGLQALTIYAKKLTRVQDTLLKVHYIAKSDEGSQLKEKILGVDTENELILQRAALPQKTRSVQVEVMGNGRVYLQFVYQYYIADPPKSVDLVAPKGTSNVQQTTTTVVPNVVPQPVVQHTTTTVTPNFVPQQVMQQTTTTALPNVMPPAQATIHEYFTIIPTANLDTSSLMSLEVCYTYKPLTEQEKLTNMVILELQFLSGFTANAESIEKLRDEEHISRIDSQNAATKVLFYFEKLVGHEEQCLTILGDKSYEVTLLKPSPIVIYDFYNDKRRNTVMYQL</sequence>
<dbReference type="Pfam" id="PF00207">
    <property type="entry name" value="A2M"/>
    <property type="match status" value="1"/>
</dbReference>
<dbReference type="PANTHER" id="PTHR11412:SF136">
    <property type="entry name" value="CD109 ANTIGEN"/>
    <property type="match status" value="1"/>
</dbReference>
<evidence type="ECO:0000259" key="13">
    <source>
        <dbReference type="SMART" id="SM01359"/>
    </source>
</evidence>
<keyword evidence="4" id="KW-0391">Immunity</keyword>
<dbReference type="InterPro" id="IPR019742">
    <property type="entry name" value="MacrogloblnA2_CS"/>
</dbReference>
<dbReference type="InterPro" id="IPR041555">
    <property type="entry name" value="MG3"/>
</dbReference>
<dbReference type="EnsemblMetazoa" id="SCAU012112-RA">
    <property type="protein sequence ID" value="SCAU012112-PA"/>
    <property type="gene ID" value="SCAU012112"/>
</dbReference>
<evidence type="ECO:0000313" key="16">
    <source>
        <dbReference type="EnsemblMetazoa" id="SCAU012112-PA"/>
    </source>
</evidence>
<evidence type="ECO:0000256" key="1">
    <source>
        <dbReference type="ARBA" id="ARBA00010952"/>
    </source>
</evidence>
<dbReference type="FunFam" id="2.60.40.1930:FF:000001">
    <property type="entry name" value="CD109 isoform 3"/>
    <property type="match status" value="1"/>
</dbReference>
<dbReference type="KEGG" id="scac:106087770"/>
<protein>
    <recommendedName>
        <fullName evidence="11">TEP1-F</fullName>
    </recommendedName>
</protein>
<dbReference type="Gene3D" id="2.60.40.10">
    <property type="entry name" value="Immunoglobulins"/>
    <property type="match status" value="1"/>
</dbReference>
<evidence type="ECO:0000256" key="9">
    <source>
        <dbReference type="ARBA" id="ARBA00057615"/>
    </source>
</evidence>
<proteinExistence type="inferred from homology"/>
<dbReference type="SUPFAM" id="SSF48239">
    <property type="entry name" value="Terpenoid cyclases/Protein prenyltransferases"/>
    <property type="match status" value="1"/>
</dbReference>
<evidence type="ECO:0000256" key="3">
    <source>
        <dbReference type="ARBA" id="ARBA00022729"/>
    </source>
</evidence>
<feature type="domain" description="Alpha-2-macroglobulin bait region" evidence="13">
    <location>
        <begin position="430"/>
        <end position="563"/>
    </location>
</feature>
<dbReference type="STRING" id="35570.A0A1I8PY08"/>
<feature type="signal peptide" evidence="12">
    <location>
        <begin position="1"/>
        <end position="21"/>
    </location>
</feature>
<dbReference type="Gene3D" id="2.60.120.1540">
    <property type="match status" value="1"/>
</dbReference>
<dbReference type="InterPro" id="IPR047565">
    <property type="entry name" value="Alpha-macroglob_thiol-ester_cl"/>
</dbReference>
<evidence type="ECO:0000256" key="5">
    <source>
        <dbReference type="ARBA" id="ARBA00022900"/>
    </source>
</evidence>
<dbReference type="InterPro" id="IPR050473">
    <property type="entry name" value="A2M/Complement_sys"/>
</dbReference>
<dbReference type="Gene3D" id="1.50.10.20">
    <property type="match status" value="1"/>
</dbReference>
<dbReference type="Pfam" id="PF07678">
    <property type="entry name" value="TED_complement"/>
    <property type="match status" value="1"/>
</dbReference>
<dbReference type="InterPro" id="IPR001599">
    <property type="entry name" value="Macroglobln_a2"/>
</dbReference>
<dbReference type="Gene3D" id="2.60.40.1930">
    <property type="match status" value="2"/>
</dbReference>
<evidence type="ECO:0000256" key="2">
    <source>
        <dbReference type="ARBA" id="ARBA00022690"/>
    </source>
</evidence>
<evidence type="ECO:0000256" key="11">
    <source>
        <dbReference type="ARBA" id="ARBA00078071"/>
    </source>
</evidence>
<reference evidence="16" key="1">
    <citation type="submission" date="2020-05" db="UniProtKB">
        <authorList>
            <consortium name="EnsemblMetazoa"/>
        </authorList>
    </citation>
    <scope>IDENTIFICATION</scope>
    <source>
        <strain evidence="16">USDA</strain>
    </source>
</reference>
<dbReference type="SUPFAM" id="SSF81296">
    <property type="entry name" value="E set domains"/>
    <property type="match status" value="1"/>
</dbReference>
<comment type="function">
    <text evidence="9">Binds covalently through a thioester bond to the pathogen surface resulting in pathogen clearance.</text>
</comment>
<dbReference type="SMART" id="SM01360">
    <property type="entry name" value="A2M"/>
    <property type="match status" value="1"/>
</dbReference>
<dbReference type="GO" id="GO:0004867">
    <property type="term" value="F:serine-type endopeptidase inhibitor activity"/>
    <property type="evidence" value="ECO:0007669"/>
    <property type="project" value="UniProtKB-KW"/>
</dbReference>
<feature type="domain" description="Alpha-2-macroglobulin" evidence="14">
    <location>
        <begin position="639"/>
        <end position="729"/>
    </location>
</feature>
<dbReference type="Gene3D" id="2.60.40.2950">
    <property type="match status" value="1"/>
</dbReference>
<dbReference type="GO" id="GO:0005615">
    <property type="term" value="C:extracellular space"/>
    <property type="evidence" value="ECO:0007669"/>
    <property type="project" value="InterPro"/>
</dbReference>
<dbReference type="InterPro" id="IPR002890">
    <property type="entry name" value="MG2"/>
</dbReference>
<keyword evidence="17" id="KW-1185">Reference proteome</keyword>
<dbReference type="PROSITE" id="PS00477">
    <property type="entry name" value="ALPHA_2_MACROGLOBULIN"/>
    <property type="match status" value="1"/>
</dbReference>
<dbReference type="Gene3D" id="2.60.40.1940">
    <property type="match status" value="1"/>
</dbReference>
<feature type="chain" id="PRO_5009327450" description="TEP1-F" evidence="12">
    <location>
        <begin position="22"/>
        <end position="1405"/>
    </location>
</feature>
<organism evidence="16 17">
    <name type="scientific">Stomoxys calcitrans</name>
    <name type="common">Stable fly</name>
    <name type="synonym">Conops calcitrans</name>
    <dbReference type="NCBI Taxonomy" id="35570"/>
    <lineage>
        <taxon>Eukaryota</taxon>
        <taxon>Metazoa</taxon>
        <taxon>Ecdysozoa</taxon>
        <taxon>Arthropoda</taxon>
        <taxon>Hexapoda</taxon>
        <taxon>Insecta</taxon>
        <taxon>Pterygota</taxon>
        <taxon>Neoptera</taxon>
        <taxon>Endopterygota</taxon>
        <taxon>Diptera</taxon>
        <taxon>Brachycera</taxon>
        <taxon>Muscomorpha</taxon>
        <taxon>Muscoidea</taxon>
        <taxon>Muscidae</taxon>
        <taxon>Stomoxys</taxon>
    </lineage>
</organism>
<dbReference type="Pfam" id="PF01835">
    <property type="entry name" value="MG2"/>
    <property type="match status" value="1"/>
</dbReference>